<evidence type="ECO:0000313" key="8">
    <source>
        <dbReference type="EMBL" id="QPG75710.1"/>
    </source>
</evidence>
<evidence type="ECO:0000256" key="7">
    <source>
        <dbReference type="SAM" id="Phobius"/>
    </source>
</evidence>
<keyword evidence="9" id="KW-1185">Reference proteome</keyword>
<evidence type="ECO:0000256" key="1">
    <source>
        <dbReference type="ARBA" id="ARBA00022679"/>
    </source>
</evidence>
<dbReference type="EMBL" id="CP064814">
    <property type="protein sequence ID" value="QPG75710.1"/>
    <property type="molecule type" value="Genomic_DNA"/>
</dbReference>
<evidence type="ECO:0000256" key="5">
    <source>
        <dbReference type="ARBA" id="ARBA00023136"/>
    </source>
</evidence>
<protein>
    <recommendedName>
        <fullName evidence="10">Phospholipid/glycerol acyltransferase domain-containing protein</fullName>
    </recommendedName>
</protein>
<evidence type="ECO:0000256" key="2">
    <source>
        <dbReference type="ARBA" id="ARBA00022692"/>
    </source>
</evidence>
<dbReference type="AlphaFoldDB" id="A0A875RQ07"/>
<dbReference type="Proteomes" id="UP000662931">
    <property type="component" value="Chromosome 3"/>
</dbReference>
<dbReference type="GeneID" id="62196470"/>
<keyword evidence="5 7" id="KW-0472">Membrane</keyword>
<evidence type="ECO:0000256" key="3">
    <source>
        <dbReference type="ARBA" id="ARBA00022989"/>
    </source>
</evidence>
<dbReference type="OrthoDB" id="272512at2759"/>
<evidence type="ECO:0008006" key="10">
    <source>
        <dbReference type="Google" id="ProtNLM"/>
    </source>
</evidence>
<dbReference type="RefSeq" id="XP_038779275.1">
    <property type="nucleotide sequence ID" value="XM_038923347.1"/>
</dbReference>
<evidence type="ECO:0000313" key="9">
    <source>
        <dbReference type="Proteomes" id="UP000662931"/>
    </source>
</evidence>
<reference evidence="8" key="1">
    <citation type="submission" date="2020-10" db="EMBL/GenBank/DDBJ databases">
        <authorList>
            <person name="Roach M.J.R."/>
        </authorList>
    </citation>
    <scope>NUCLEOTIDE SEQUENCE</scope>
    <source>
        <strain evidence="8">CBS 1945</strain>
    </source>
</reference>
<proteinExistence type="predicted"/>
<feature type="transmembrane region" description="Helical" evidence="7">
    <location>
        <begin position="20"/>
        <end position="41"/>
    </location>
</feature>
<keyword evidence="4" id="KW-0443">Lipid metabolism</keyword>
<dbReference type="KEGG" id="bnn:FOA43_003069"/>
<organism evidence="8 9">
    <name type="scientific">Eeniella nana</name>
    <name type="common">Yeast</name>
    <name type="synonym">Brettanomyces nanus</name>
    <dbReference type="NCBI Taxonomy" id="13502"/>
    <lineage>
        <taxon>Eukaryota</taxon>
        <taxon>Fungi</taxon>
        <taxon>Dikarya</taxon>
        <taxon>Ascomycota</taxon>
        <taxon>Saccharomycotina</taxon>
        <taxon>Pichiomycetes</taxon>
        <taxon>Pichiales</taxon>
        <taxon>Pichiaceae</taxon>
        <taxon>Brettanomyces</taxon>
    </lineage>
</organism>
<keyword evidence="6" id="KW-0012">Acyltransferase</keyword>
<gene>
    <name evidence="8" type="ORF">FOA43_003069</name>
</gene>
<dbReference type="PANTHER" id="PTHR23063">
    <property type="entry name" value="PHOSPHOLIPID ACYLTRANSFERASE"/>
    <property type="match status" value="1"/>
</dbReference>
<evidence type="ECO:0000256" key="6">
    <source>
        <dbReference type="ARBA" id="ARBA00023315"/>
    </source>
</evidence>
<dbReference type="PANTHER" id="PTHR23063:SF60">
    <property type="entry name" value="LYSOPHOSPHATIDIC ACID:OLEOYL-COA ACYLTRANSFERASE 1"/>
    <property type="match status" value="1"/>
</dbReference>
<dbReference type="GO" id="GO:0016746">
    <property type="term" value="F:acyltransferase activity"/>
    <property type="evidence" value="ECO:0007669"/>
    <property type="project" value="UniProtKB-KW"/>
</dbReference>
<keyword evidence="2 7" id="KW-0812">Transmembrane</keyword>
<keyword evidence="3 7" id="KW-1133">Transmembrane helix</keyword>
<name>A0A875RQ07_EENNA</name>
<evidence type="ECO:0000256" key="4">
    <source>
        <dbReference type="ARBA" id="ARBA00023098"/>
    </source>
</evidence>
<dbReference type="GO" id="GO:0006629">
    <property type="term" value="P:lipid metabolic process"/>
    <property type="evidence" value="ECO:0007669"/>
    <property type="project" value="UniProtKB-KW"/>
</dbReference>
<sequence>MPIPSTNENLLVTFLVKPLVFIVKIPFLVVSTLGLILLSPIGQLCKPLLYLYLAVFFNLSQTELLVDGVKKSNQSTINSKRPNKGDIIFVNFSSPLDSLVLYISCRCSSAVFYTINEQGQLAKVGSPLNCFKFALQQTHQSSVSHSLKVTDHSRAIFVLVEGTTTNNRSVMRFPKKFDINKFVETNTNDHRFKALSIKIHPTDLACTPLPESWFTFVYNNVSNFRLDLRYRMKLFEMDRKTEITEQSIRESLSNYGKLKLLGEYLDIAKKKEFVQSYS</sequence>
<accession>A0A875RQ07</accession>
<keyword evidence="1" id="KW-0808">Transferase</keyword>